<feature type="transmembrane region" description="Helical" evidence="1">
    <location>
        <begin position="15"/>
        <end position="36"/>
    </location>
</feature>
<dbReference type="Proteomes" id="UP000186039">
    <property type="component" value="Unassembled WGS sequence"/>
</dbReference>
<dbReference type="RefSeq" id="WP_075714103.1">
    <property type="nucleotide sequence ID" value="NZ_MJMH01000092.1"/>
</dbReference>
<dbReference type="EMBL" id="MJMH01000092">
    <property type="protein sequence ID" value="OLQ95150.1"/>
    <property type="molecule type" value="Genomic_DNA"/>
</dbReference>
<sequence length="70" mass="8117">MPPEQDWIEWVFSGIGTYFVQLVVGFICFIFVCLFVKKASNDTKVEGDYFNVKQGGFFNKIKLLSKKKNK</sequence>
<proteinExistence type="predicted"/>
<organism evidence="2 3">
    <name type="scientific">Vibrio panuliri</name>
    <dbReference type="NCBI Taxonomy" id="1381081"/>
    <lineage>
        <taxon>Bacteria</taxon>
        <taxon>Pseudomonadati</taxon>
        <taxon>Pseudomonadota</taxon>
        <taxon>Gammaproteobacteria</taxon>
        <taxon>Vibrionales</taxon>
        <taxon>Vibrionaceae</taxon>
        <taxon>Vibrio</taxon>
    </lineage>
</organism>
<keyword evidence="3" id="KW-1185">Reference proteome</keyword>
<evidence type="ECO:0000313" key="2">
    <source>
        <dbReference type="EMBL" id="OLQ95150.1"/>
    </source>
</evidence>
<reference evidence="2 3" key="1">
    <citation type="submission" date="2016-09" db="EMBL/GenBank/DDBJ databases">
        <title>Genomic Taxonomy of the Vibrionaceae.</title>
        <authorList>
            <person name="Gonzalez-Castillo A."/>
            <person name="Gomez-Gil B."/>
            <person name="Enciso-Ibarra K."/>
        </authorList>
    </citation>
    <scope>NUCLEOTIDE SEQUENCE [LARGE SCALE GENOMIC DNA]</scope>
    <source>
        <strain evidence="2 3">CAIM 1902</strain>
    </source>
</reference>
<keyword evidence="1" id="KW-0812">Transmembrane</keyword>
<accession>A0ABX3FLP0</accession>
<keyword evidence="1" id="KW-0472">Membrane</keyword>
<gene>
    <name evidence="2" type="ORF">BIY20_21385</name>
</gene>
<comment type="caution">
    <text evidence="2">The sequence shown here is derived from an EMBL/GenBank/DDBJ whole genome shotgun (WGS) entry which is preliminary data.</text>
</comment>
<keyword evidence="1" id="KW-1133">Transmembrane helix</keyword>
<evidence type="ECO:0000256" key="1">
    <source>
        <dbReference type="SAM" id="Phobius"/>
    </source>
</evidence>
<name>A0ABX3FLP0_9VIBR</name>
<protein>
    <submittedName>
        <fullName evidence="2">Uncharacterized protein</fullName>
    </submittedName>
</protein>
<evidence type="ECO:0000313" key="3">
    <source>
        <dbReference type="Proteomes" id="UP000186039"/>
    </source>
</evidence>